<organism evidence="2 3">
    <name type="scientific">Leptospira terpstrae serovar Hualin str. LT 11-33 = ATCC 700639</name>
    <dbReference type="NCBI Taxonomy" id="1257025"/>
    <lineage>
        <taxon>Bacteria</taxon>
        <taxon>Pseudomonadati</taxon>
        <taxon>Spirochaetota</taxon>
        <taxon>Spirochaetia</taxon>
        <taxon>Leptospirales</taxon>
        <taxon>Leptospiraceae</taxon>
        <taxon>Leptospira</taxon>
    </lineage>
</organism>
<dbReference type="PANTHER" id="PTHR24104:SF25">
    <property type="entry name" value="PROTEIN LIN-41"/>
    <property type="match status" value="1"/>
</dbReference>
<dbReference type="Gene3D" id="2.40.10.500">
    <property type="match status" value="1"/>
</dbReference>
<dbReference type="CDD" id="cd05819">
    <property type="entry name" value="NHL"/>
    <property type="match status" value="1"/>
</dbReference>
<gene>
    <name evidence="2" type="ORF">LEP1GSC203_0540</name>
</gene>
<accession>N1VZ97</accession>
<dbReference type="Pfam" id="PF01436">
    <property type="entry name" value="NHL"/>
    <property type="match status" value="1"/>
</dbReference>
<dbReference type="STRING" id="1257025.LEP1GSC203_0540"/>
<dbReference type="InterPro" id="IPR050952">
    <property type="entry name" value="TRIM-NHL_E3_ligases"/>
</dbReference>
<dbReference type="EMBL" id="AOGW02000011">
    <property type="protein sequence ID" value="EMY60746.1"/>
    <property type="molecule type" value="Genomic_DNA"/>
</dbReference>
<dbReference type="SUPFAM" id="SSF63829">
    <property type="entry name" value="Calcium-dependent phosphotriesterase"/>
    <property type="match status" value="1"/>
</dbReference>
<protein>
    <submittedName>
        <fullName evidence="2">NHL repeat protein</fullName>
    </submittedName>
</protein>
<evidence type="ECO:0000256" key="1">
    <source>
        <dbReference type="ARBA" id="ARBA00022737"/>
    </source>
</evidence>
<sequence>MTSRFLSFLISFLWICISCGKPKISNPCDPNSQSFFNNLLLKVSVGDISPYCKMDTSFSLNGTIVGLSTSGMILRTNTGTEISIAAGSTSFSIPVSLGLGARYTLSIASQPSSIVCIVHSGWEGVIPAGITGIQIICHTTTANRVYGQLNFNSNINGIGPDLLNSPSNVIADGKGIYLSDFGNNRILYYSGLNTSATGVIGQTDLISNISGVSTTEINQPRGLAKDLYELYVADSGNYRALYFEGLYSAASRVYGQPDFISSGLTAPASDSLGGPYAIARGSAGFYIVDNGNNRVLYYPGTSTTATRVYGQPDFVSSNPNNGFIGAGTLNSPKAVFAFGGDLWIADTFNNRVLLFSGINTIASKVFGQNGSFTSSTNNTTASTFFQPQGISIDQNGIYIVDTVNNRVLVF</sequence>
<dbReference type="InterPro" id="IPR001258">
    <property type="entry name" value="NHL_repeat"/>
</dbReference>
<reference evidence="2" key="1">
    <citation type="submission" date="2013-03" db="EMBL/GenBank/DDBJ databases">
        <authorList>
            <person name="Harkins D.M."/>
            <person name="Durkin A.S."/>
            <person name="Brinkac L.M."/>
            <person name="Haft D.H."/>
            <person name="Selengut J.D."/>
            <person name="Sanka R."/>
            <person name="DePew J."/>
            <person name="Purushe J."/>
            <person name="Hartskeerl R.A."/>
            <person name="Ahmed A."/>
            <person name="van der Linden H."/>
            <person name="Goris M.G.A."/>
            <person name="Vinetz J.M."/>
            <person name="Sutton G.G."/>
            <person name="Nierman W.C."/>
            <person name="Fouts D.E."/>
        </authorList>
    </citation>
    <scope>NUCLEOTIDE SEQUENCE [LARGE SCALE GENOMIC DNA]</scope>
    <source>
        <strain evidence="2">LT 11-33</strain>
    </source>
</reference>
<dbReference type="Proteomes" id="UP000012371">
    <property type="component" value="Unassembled WGS sequence"/>
</dbReference>
<dbReference type="PANTHER" id="PTHR24104">
    <property type="entry name" value="E3 UBIQUITIN-PROTEIN LIGASE NHLRC1-RELATED"/>
    <property type="match status" value="1"/>
</dbReference>
<dbReference type="AlphaFoldDB" id="N1VZ97"/>
<proteinExistence type="predicted"/>
<evidence type="ECO:0000313" key="3">
    <source>
        <dbReference type="Proteomes" id="UP000012371"/>
    </source>
</evidence>
<dbReference type="InterPro" id="IPR011042">
    <property type="entry name" value="6-blade_b-propeller_TolB-like"/>
</dbReference>
<evidence type="ECO:0000313" key="2">
    <source>
        <dbReference type="EMBL" id="EMY60746.1"/>
    </source>
</evidence>
<name>N1VZ97_9LEPT</name>
<dbReference type="GO" id="GO:0008270">
    <property type="term" value="F:zinc ion binding"/>
    <property type="evidence" value="ECO:0007669"/>
    <property type="project" value="UniProtKB-KW"/>
</dbReference>
<comment type="caution">
    <text evidence="2">The sequence shown here is derived from an EMBL/GenBank/DDBJ whole genome shotgun (WGS) entry which is preliminary data.</text>
</comment>
<keyword evidence="1" id="KW-0677">Repeat</keyword>
<dbReference type="Gene3D" id="2.120.10.30">
    <property type="entry name" value="TolB, C-terminal domain"/>
    <property type="match status" value="1"/>
</dbReference>
<keyword evidence="3" id="KW-1185">Reference proteome</keyword>